<proteinExistence type="predicted"/>
<name>C5AYJ7_METEA</name>
<sequence>MGRRSHRIDDCNNVSDDLDGKVRVRPSPEQVARLWDSHHGWEACLERWGWIGRWSLEHMAVQGRRLIRAKGGEEQSRSARRQTTPEQEAAAYEAIQRLGVCRAAEATGLGIAVIYRILRERGVETSPKLPAGDRARATREGMARARARRAA</sequence>
<reference evidence="2 3" key="1">
    <citation type="journal article" date="2009" name="PLoS ONE">
        <title>Methylobacterium genome sequences: a reference blueprint to investigate microbial metabolism of C1 compounds from natural and industrial sources.</title>
        <authorList>
            <person name="Vuilleumier S."/>
            <person name="Chistoserdova L."/>
            <person name="Lee M.-C."/>
            <person name="Bringel F."/>
            <person name="Lajus A."/>
            <person name="Zhou Y."/>
            <person name="Gourion B."/>
            <person name="Barbe V."/>
            <person name="Chang J."/>
            <person name="Cruveiller S."/>
            <person name="Dossat C."/>
            <person name="Gillett W."/>
            <person name="Gruffaz C."/>
            <person name="Haugen E."/>
            <person name="Hourcade E."/>
            <person name="Levy R."/>
            <person name="Mangenot S."/>
            <person name="Muller E."/>
            <person name="Nadalig T."/>
            <person name="Pagni M."/>
            <person name="Penny C."/>
            <person name="Peyraud R."/>
            <person name="Robinson D.G."/>
            <person name="Roche D."/>
            <person name="Rouy Z."/>
            <person name="Saenampechek C."/>
            <person name="Salvignol G."/>
            <person name="Vallenet D."/>
            <person name="Wu Z."/>
            <person name="Marx C.J."/>
            <person name="Vorholt J.A."/>
            <person name="Olson M.V."/>
            <person name="Kaul R."/>
            <person name="Weissenbach J."/>
            <person name="Medigue C."/>
            <person name="Lidstrom M.E."/>
        </authorList>
    </citation>
    <scope>NUCLEOTIDE SEQUENCE [LARGE SCALE GENOMIC DNA]</scope>
    <source>
        <strain evidence="3">ATCC 14718 / DSM 1338 / JCM 2805 / NCIMB 9133 / AM1</strain>
    </source>
</reference>
<dbReference type="KEGG" id="mea:Mex_1p1249"/>
<dbReference type="AlphaFoldDB" id="C5AYJ7"/>
<accession>C5AYJ7</accession>
<dbReference type="STRING" id="272630.MexAM1_META1p1249"/>
<dbReference type="OrthoDB" id="8006110at2"/>
<evidence type="ECO:0000313" key="2">
    <source>
        <dbReference type="EMBL" id="ACS39113.1"/>
    </source>
</evidence>
<keyword evidence="3" id="KW-1185">Reference proteome</keyword>
<feature type="region of interest" description="Disordered" evidence="1">
    <location>
        <begin position="126"/>
        <end position="151"/>
    </location>
</feature>
<protein>
    <submittedName>
        <fullName evidence="2">Uncharacterized protein</fullName>
    </submittedName>
</protein>
<dbReference type="HOGENOM" id="CLU_1729240_0_0_5"/>
<dbReference type="Proteomes" id="UP000009081">
    <property type="component" value="Chromosome"/>
</dbReference>
<organism evidence="2 3">
    <name type="scientific">Methylorubrum extorquens (strain ATCC 14718 / DSM 1338 / JCM 2805 / NCIMB 9133 / AM1)</name>
    <name type="common">Methylobacterium extorquens</name>
    <dbReference type="NCBI Taxonomy" id="272630"/>
    <lineage>
        <taxon>Bacteria</taxon>
        <taxon>Pseudomonadati</taxon>
        <taxon>Pseudomonadota</taxon>
        <taxon>Alphaproteobacteria</taxon>
        <taxon>Hyphomicrobiales</taxon>
        <taxon>Methylobacteriaceae</taxon>
        <taxon>Methylorubrum</taxon>
    </lineage>
</organism>
<feature type="compositionally biased region" description="Basic and acidic residues" evidence="1">
    <location>
        <begin position="131"/>
        <end position="143"/>
    </location>
</feature>
<dbReference type="RefSeq" id="WP_012752423.1">
    <property type="nucleotide sequence ID" value="NC_012808.1"/>
</dbReference>
<evidence type="ECO:0000313" key="3">
    <source>
        <dbReference type="Proteomes" id="UP000009081"/>
    </source>
</evidence>
<evidence type="ECO:0000256" key="1">
    <source>
        <dbReference type="SAM" id="MobiDB-lite"/>
    </source>
</evidence>
<dbReference type="EMBL" id="CP001510">
    <property type="protein sequence ID" value="ACS39113.1"/>
    <property type="molecule type" value="Genomic_DNA"/>
</dbReference>
<gene>
    <name evidence="2" type="ordered locus">MexAM1_META1p1249</name>
</gene>